<evidence type="ECO:0000256" key="1">
    <source>
        <dbReference type="ARBA" id="ARBA00012502"/>
    </source>
</evidence>
<dbReference type="PANTHER" id="PTHR43774">
    <property type="entry name" value="PEPTIDE METHIONINE SULFOXIDE REDUCTASE"/>
    <property type="match status" value="1"/>
</dbReference>
<dbReference type="HAMAP" id="MF_01401">
    <property type="entry name" value="MsrA"/>
    <property type="match status" value="1"/>
</dbReference>
<dbReference type="EMBL" id="UOFF01000106">
    <property type="protein sequence ID" value="VAW55739.1"/>
    <property type="molecule type" value="Genomic_DNA"/>
</dbReference>
<dbReference type="PANTHER" id="PTHR43774:SF1">
    <property type="entry name" value="PEPTIDE METHIONINE SULFOXIDE REDUCTASE MSRA 2"/>
    <property type="match status" value="1"/>
</dbReference>
<dbReference type="InterPro" id="IPR002569">
    <property type="entry name" value="Met_Sox_Rdtase_MsrA_dom"/>
</dbReference>
<gene>
    <name evidence="4" type="ORF">MNBD_GAMMA07-2521</name>
</gene>
<dbReference type="Pfam" id="PF01625">
    <property type="entry name" value="PMSR"/>
    <property type="match status" value="1"/>
</dbReference>
<dbReference type="InterPro" id="IPR036509">
    <property type="entry name" value="Met_Sox_Rdtase_MsrA_sf"/>
</dbReference>
<dbReference type="Gene3D" id="3.30.1060.10">
    <property type="entry name" value="Peptide methionine sulphoxide reductase MsrA"/>
    <property type="match status" value="1"/>
</dbReference>
<keyword evidence="2 4" id="KW-0560">Oxidoreductase</keyword>
<dbReference type="EC" id="1.8.4.11" evidence="1"/>
<accession>A0A3B0X2I2</accession>
<proteinExistence type="inferred from homology"/>
<protein>
    <recommendedName>
        <fullName evidence="1">peptide-methionine (S)-S-oxide reductase</fullName>
        <ecNumber evidence="1">1.8.4.11</ecNumber>
    </recommendedName>
</protein>
<dbReference type="GO" id="GO:0008113">
    <property type="term" value="F:peptide-methionine (S)-S-oxide reductase activity"/>
    <property type="evidence" value="ECO:0007669"/>
    <property type="project" value="UniProtKB-EC"/>
</dbReference>
<dbReference type="SUPFAM" id="SSF55068">
    <property type="entry name" value="Peptide methionine sulfoxide reductase"/>
    <property type="match status" value="1"/>
</dbReference>
<feature type="domain" description="Peptide methionine sulphoxide reductase MsrA" evidence="3">
    <location>
        <begin position="37"/>
        <end position="188"/>
    </location>
</feature>
<evidence type="ECO:0000256" key="2">
    <source>
        <dbReference type="ARBA" id="ARBA00023002"/>
    </source>
</evidence>
<organism evidence="4">
    <name type="scientific">hydrothermal vent metagenome</name>
    <dbReference type="NCBI Taxonomy" id="652676"/>
    <lineage>
        <taxon>unclassified sequences</taxon>
        <taxon>metagenomes</taxon>
        <taxon>ecological metagenomes</taxon>
    </lineage>
</organism>
<name>A0A3B0X2I2_9ZZZZ</name>
<evidence type="ECO:0000259" key="3">
    <source>
        <dbReference type="Pfam" id="PF01625"/>
    </source>
</evidence>
<dbReference type="AlphaFoldDB" id="A0A3B0X2I2"/>
<sequence length="208" mass="24400">MTLHILRFIFPIFLSVMFHSAISHAEPYAKKIPQYQTIVLAGGCFWCIESDYEKLDGIIKAISGYSGGQITNPTYQQVSSGTSGHIEVVELTYNSEIISYEKILDYFWHHIDPTRDDGQFCDRGPQYRPAIFYKNEKEKEAILKSARHIEKTKTFDAPLKVEFIPQATFWPAEEYHQDYYKKSPIRYKYYRFSCRRDARVKELWGSSH</sequence>
<reference evidence="4" key="1">
    <citation type="submission" date="2018-06" db="EMBL/GenBank/DDBJ databases">
        <authorList>
            <person name="Zhirakovskaya E."/>
        </authorList>
    </citation>
    <scope>NUCLEOTIDE SEQUENCE</scope>
</reference>
<evidence type="ECO:0000313" key="4">
    <source>
        <dbReference type="EMBL" id="VAW55739.1"/>
    </source>
</evidence>
<dbReference type="NCBIfam" id="TIGR00401">
    <property type="entry name" value="msrA"/>
    <property type="match status" value="1"/>
</dbReference>